<evidence type="ECO:0000313" key="2">
    <source>
        <dbReference type="Proteomes" id="UP000471465"/>
    </source>
</evidence>
<dbReference type="RefSeq" id="WP_160023765.1">
    <property type="nucleotide sequence ID" value="NZ_VZIZ01000049.1"/>
</dbReference>
<dbReference type="EMBL" id="VZIZ01000049">
    <property type="protein sequence ID" value="KAF0567399.1"/>
    <property type="molecule type" value="Genomic_DNA"/>
</dbReference>
<sequence length="247" mass="28537">MKSKIKVGDVFNTNEGYEVEVVKYNTAKDITVRFLDLYRYERTTNQSNLRNGRIKNPYHPSVYGIGFIGEGPFKTQKNGKRLGSYSTWQAMLNRCYSEKSLKFRPSYHDCEVDKNWWNYQNFCQWYYSNNFSGIGYDLDKDVLVSGNKMYSESTCAFVPREINSLLLKCGKSYGVSGIKGACKNIDKYSAHLSNGTESIFLGRFETAQEAHQAYVFAKEAYVKEVANKWRGLIDERVYDALMNWRAA</sequence>
<dbReference type="Proteomes" id="UP000471465">
    <property type="component" value="Unassembled WGS sequence"/>
</dbReference>
<reference evidence="1 2" key="1">
    <citation type="submission" date="2019-09" db="EMBL/GenBank/DDBJ databases">
        <title>Draft genome sequence of Psychrobacter nivimaris LAMA 639, in search for biotechnological relevant genes.</title>
        <authorList>
            <person name="Lima A.O.S."/>
            <person name="Staloch B.E.K."/>
            <person name="Freitas R.C."/>
            <person name="Niero H."/>
            <person name="Silva M.A.C."/>
        </authorList>
    </citation>
    <scope>NUCLEOTIDE SEQUENCE [LARGE SCALE GENOMIC DNA]</scope>
    <source>
        <strain evidence="1 2">LAMA 639</strain>
    </source>
</reference>
<evidence type="ECO:0000313" key="1">
    <source>
        <dbReference type="EMBL" id="KAF0567399.1"/>
    </source>
</evidence>
<dbReference type="AlphaFoldDB" id="A0A6N7BTL2"/>
<accession>A0A6N7BTL2</accession>
<dbReference type="InterPro" id="IPR016177">
    <property type="entry name" value="DNA-bd_dom_sf"/>
</dbReference>
<keyword evidence="2" id="KW-1185">Reference proteome</keyword>
<gene>
    <name evidence="1" type="ORF">FQV37_2255</name>
</gene>
<dbReference type="GO" id="GO:0003677">
    <property type="term" value="F:DNA binding"/>
    <property type="evidence" value="ECO:0007669"/>
    <property type="project" value="InterPro"/>
</dbReference>
<organism evidence="1 2">
    <name type="scientific">Psychrobacter nivimaris</name>
    <dbReference type="NCBI Taxonomy" id="281738"/>
    <lineage>
        <taxon>Bacteria</taxon>
        <taxon>Pseudomonadati</taxon>
        <taxon>Pseudomonadota</taxon>
        <taxon>Gammaproteobacteria</taxon>
        <taxon>Moraxellales</taxon>
        <taxon>Moraxellaceae</taxon>
        <taxon>Psychrobacter</taxon>
    </lineage>
</organism>
<name>A0A6N7BTL2_9GAMM</name>
<evidence type="ECO:0008006" key="3">
    <source>
        <dbReference type="Google" id="ProtNLM"/>
    </source>
</evidence>
<dbReference type="SUPFAM" id="SSF54171">
    <property type="entry name" value="DNA-binding domain"/>
    <property type="match status" value="1"/>
</dbReference>
<proteinExistence type="predicted"/>
<protein>
    <recommendedName>
        <fullName evidence="3">AP2/ERF domain-containing protein</fullName>
    </recommendedName>
</protein>
<comment type="caution">
    <text evidence="1">The sequence shown here is derived from an EMBL/GenBank/DDBJ whole genome shotgun (WGS) entry which is preliminary data.</text>
</comment>